<dbReference type="AlphaFoldDB" id="A0A523UR63"/>
<comment type="caution">
    <text evidence="3">The sequence shown here is derived from an EMBL/GenBank/DDBJ whole genome shotgun (WGS) entry which is preliminary data.</text>
</comment>
<keyword evidence="3" id="KW-0489">Methyltransferase</keyword>
<dbReference type="InterPro" id="IPR050447">
    <property type="entry name" value="Erg6_SMT_methyltransf"/>
</dbReference>
<keyword evidence="1 3" id="KW-0808">Transferase</keyword>
<sequence length="320" mass="37048">MARNRKSTKKRVDWSDKEHAEALIEQRKFLWDEDYVELLARRIGIKPGKTIADIGCGLGYLSYTYGKFLEPKGRYIGVDVNKKLLHMARKAAARRKMGKLFRFVQGGALSIPLEDESVDVAMCQTLLMHLKEPESAVKEMIRITKKRGKVVAFEPSWEAGVGWNNLREPPIKERLEDLEFLSRIWEGQKRLGEGDVRIGERVPYLFMRNGLKKIQALKNNKVGWALIPPYDTPELKQRIKMTLSSLEKQKNKTSGEKRKEYLEGKRCYMAGGGDAESYKQAVRRRTGRFQRYNEGMMKMIRKERFYSVSTGPFYVIIGEK</sequence>
<dbReference type="CDD" id="cd02440">
    <property type="entry name" value="AdoMet_MTases"/>
    <property type="match status" value="1"/>
</dbReference>
<dbReference type="InterPro" id="IPR013216">
    <property type="entry name" value="Methyltransf_11"/>
</dbReference>
<reference evidence="3 4" key="1">
    <citation type="submission" date="2019-03" db="EMBL/GenBank/DDBJ databases">
        <title>Metabolic potential of uncultured bacteria and archaea associated with petroleum seepage in deep-sea sediments.</title>
        <authorList>
            <person name="Dong X."/>
            <person name="Hubert C."/>
        </authorList>
    </citation>
    <scope>NUCLEOTIDE SEQUENCE [LARGE SCALE GENOMIC DNA]</scope>
    <source>
        <strain evidence="3">E44_bin18</strain>
    </source>
</reference>
<name>A0A523UR63_UNCT6</name>
<dbReference type="Pfam" id="PF08241">
    <property type="entry name" value="Methyltransf_11"/>
    <property type="match status" value="1"/>
</dbReference>
<dbReference type="Gene3D" id="3.40.50.150">
    <property type="entry name" value="Vaccinia Virus protein VP39"/>
    <property type="match status" value="1"/>
</dbReference>
<dbReference type="EMBL" id="SOJN01000104">
    <property type="protein sequence ID" value="TET44909.1"/>
    <property type="molecule type" value="Genomic_DNA"/>
</dbReference>
<evidence type="ECO:0000259" key="2">
    <source>
        <dbReference type="Pfam" id="PF08241"/>
    </source>
</evidence>
<dbReference type="PANTHER" id="PTHR44068:SF11">
    <property type="entry name" value="GERANYL DIPHOSPHATE 2-C-METHYLTRANSFERASE"/>
    <property type="match status" value="1"/>
</dbReference>
<evidence type="ECO:0000313" key="3">
    <source>
        <dbReference type="EMBL" id="TET44909.1"/>
    </source>
</evidence>
<dbReference type="SUPFAM" id="SSF53335">
    <property type="entry name" value="S-adenosyl-L-methionine-dependent methyltransferases"/>
    <property type="match status" value="1"/>
</dbReference>
<protein>
    <submittedName>
        <fullName evidence="3">Methyltransferase domain-containing protein</fullName>
    </submittedName>
</protein>
<organism evidence="3 4">
    <name type="scientific">candidate division TA06 bacterium</name>
    <dbReference type="NCBI Taxonomy" id="2250710"/>
    <lineage>
        <taxon>Bacteria</taxon>
        <taxon>Bacteria division TA06</taxon>
    </lineage>
</organism>
<proteinExistence type="predicted"/>
<gene>
    <name evidence="3" type="ORF">E3J62_09055</name>
</gene>
<dbReference type="Proteomes" id="UP000315525">
    <property type="component" value="Unassembled WGS sequence"/>
</dbReference>
<evidence type="ECO:0000313" key="4">
    <source>
        <dbReference type="Proteomes" id="UP000315525"/>
    </source>
</evidence>
<accession>A0A523UR63</accession>
<dbReference type="GO" id="GO:0008757">
    <property type="term" value="F:S-adenosylmethionine-dependent methyltransferase activity"/>
    <property type="evidence" value="ECO:0007669"/>
    <property type="project" value="InterPro"/>
</dbReference>
<dbReference type="GO" id="GO:0032259">
    <property type="term" value="P:methylation"/>
    <property type="evidence" value="ECO:0007669"/>
    <property type="project" value="UniProtKB-KW"/>
</dbReference>
<dbReference type="InterPro" id="IPR029063">
    <property type="entry name" value="SAM-dependent_MTases_sf"/>
</dbReference>
<evidence type="ECO:0000256" key="1">
    <source>
        <dbReference type="ARBA" id="ARBA00022679"/>
    </source>
</evidence>
<feature type="domain" description="Methyltransferase type 11" evidence="2">
    <location>
        <begin position="53"/>
        <end position="151"/>
    </location>
</feature>
<dbReference type="PANTHER" id="PTHR44068">
    <property type="entry name" value="ZGC:194242"/>
    <property type="match status" value="1"/>
</dbReference>